<dbReference type="AlphaFoldDB" id="A0ABD2Y4W4"/>
<accession>A0ABD2Y4W4</accession>
<evidence type="ECO:0008006" key="3">
    <source>
        <dbReference type="Google" id="ProtNLM"/>
    </source>
</evidence>
<dbReference type="Proteomes" id="UP001630127">
    <property type="component" value="Unassembled WGS sequence"/>
</dbReference>
<evidence type="ECO:0000313" key="1">
    <source>
        <dbReference type="EMBL" id="KAL3502559.1"/>
    </source>
</evidence>
<reference evidence="1 2" key="1">
    <citation type="submission" date="2024-11" db="EMBL/GenBank/DDBJ databases">
        <title>A near-complete genome assembly of Cinchona calisaya.</title>
        <authorList>
            <person name="Lian D.C."/>
            <person name="Zhao X.W."/>
            <person name="Wei L."/>
        </authorList>
    </citation>
    <scope>NUCLEOTIDE SEQUENCE [LARGE SCALE GENOMIC DNA]</scope>
    <source>
        <tissue evidence="1">Nenye</tissue>
    </source>
</reference>
<dbReference type="PANTHER" id="PTHR34209:SF1">
    <property type="entry name" value="CALCIUM SENSING RECEPTOR, CHLOROPLASTIC"/>
    <property type="match status" value="1"/>
</dbReference>
<keyword evidence="2" id="KW-1185">Reference proteome</keyword>
<evidence type="ECO:0000313" key="2">
    <source>
        <dbReference type="Proteomes" id="UP001630127"/>
    </source>
</evidence>
<proteinExistence type="predicted"/>
<protein>
    <recommendedName>
        <fullName evidence="3">Rhodanese domain-containing protein</fullName>
    </recommendedName>
</protein>
<name>A0ABD2Y4W4_9GENT</name>
<comment type="caution">
    <text evidence="1">The sequence shown here is derived from an EMBL/GenBank/DDBJ whole genome shotgun (WGS) entry which is preliminary data.</text>
</comment>
<gene>
    <name evidence="1" type="ORF">ACH5RR_037008</name>
</gene>
<dbReference type="InterPro" id="IPR044690">
    <property type="entry name" value="CAS_plant"/>
</dbReference>
<organism evidence="1 2">
    <name type="scientific">Cinchona calisaya</name>
    <dbReference type="NCBI Taxonomy" id="153742"/>
    <lineage>
        <taxon>Eukaryota</taxon>
        <taxon>Viridiplantae</taxon>
        <taxon>Streptophyta</taxon>
        <taxon>Embryophyta</taxon>
        <taxon>Tracheophyta</taxon>
        <taxon>Spermatophyta</taxon>
        <taxon>Magnoliopsida</taxon>
        <taxon>eudicotyledons</taxon>
        <taxon>Gunneridae</taxon>
        <taxon>Pentapetalae</taxon>
        <taxon>asterids</taxon>
        <taxon>lamiids</taxon>
        <taxon>Gentianales</taxon>
        <taxon>Rubiaceae</taxon>
        <taxon>Cinchonoideae</taxon>
        <taxon>Cinchoneae</taxon>
        <taxon>Cinchona</taxon>
    </lineage>
</organism>
<sequence>MKQHAGDLTPAQTPDLMSTKNYILIDIRSEKDKDKAGVPRLPSNAKNNAIPSLVRSVKKVEAELVALKISYLKKINKGSNIVIMD</sequence>
<dbReference type="EMBL" id="JBJUIK010000015">
    <property type="protein sequence ID" value="KAL3502559.1"/>
    <property type="molecule type" value="Genomic_DNA"/>
</dbReference>
<dbReference type="PANTHER" id="PTHR34209">
    <property type="entry name" value="RHODANESE/CELL CYCLE CONTROL PHOSPHATASE SUPERFAMILY PROTEIN"/>
    <property type="match status" value="1"/>
</dbReference>